<dbReference type="Pfam" id="PF01473">
    <property type="entry name" value="Choline_bind_1"/>
    <property type="match status" value="4"/>
</dbReference>
<dbReference type="Pfam" id="PF19127">
    <property type="entry name" value="Choline_bind_3"/>
    <property type="match status" value="2"/>
</dbReference>
<gene>
    <name evidence="10" type="ORF">CYJ25_07145</name>
</gene>
<evidence type="ECO:0000313" key="11">
    <source>
        <dbReference type="Proteomes" id="UP000234545"/>
    </source>
</evidence>
<name>A0A2I1I480_9ACTO</name>
<dbReference type="GO" id="GO:0006508">
    <property type="term" value="P:proteolysis"/>
    <property type="evidence" value="ECO:0007669"/>
    <property type="project" value="UniProtKB-KW"/>
</dbReference>
<dbReference type="PANTHER" id="PTHR47359">
    <property type="entry name" value="PEPTIDOGLYCAN DL-ENDOPEPTIDASE CWLO"/>
    <property type="match status" value="1"/>
</dbReference>
<comment type="similarity">
    <text evidence="1">Belongs to the peptidase C40 family.</text>
</comment>
<evidence type="ECO:0000259" key="9">
    <source>
        <dbReference type="PROSITE" id="PS51935"/>
    </source>
</evidence>
<evidence type="ECO:0000256" key="7">
    <source>
        <dbReference type="SAM" id="MobiDB-lite"/>
    </source>
</evidence>
<sequence length="677" mass="75348">MRVSHQIPWRTLTSAFVISGLVLSANVATFADENGESAPLTVTTQSDPQENPQNQVGGASPLEAETTAPVDTPKKTTAHEPLQSPEGSWIYSGVWQWKQPDGTLLKDSWARINGSTYYFDVNGTMASSWFRNSDSWFYASASGALTTGWLSDRGAWYYLDPVTGQMVTGQKQVGNETYFFKASGAMLTGWVEMSDGWHYATTYGAEVRGWLSDRGTWYYLDPVTGQMKTGRHQVGSVFYLFDGSGAMRTGWVEMSDGWHYATTSGAEVRGWLSDRGAWYYLDPATGQMATDQKQVGNENYFFKASGAMWTGWHKRADGWHFLNSNGTETRGWVASGKKWYYLDPATGIMATGERTIGGKSYEFASDGAMLTGWQKRADGWHYRKPSGEVGLGWQRVGLDWYYLDPATGIMANAGRTIDGKWYNFLSSGQWVNYQAPAGYLQPTMSIQSLGWATNTLTYGMNGVKVRIVQQRLGIWHPMKLASVDSGFMSAVRNFQRRAGLPQTGVVDERTWNAMGTGYSWYVDQYQVAPTVSLSASRSEHIEAMISYALAQVGSPYTWGGAGPYNLGFDCSGLVLQALHAGGLDPQPINVHKHAWPAYRTSQELYNYSGFQYLPLSQRQRGDLIFYTSGGVVTHVSLYLGNERVVHTDWMGNPARVDSVWTSYGYYNTAPWVIRPFP</sequence>
<evidence type="ECO:0000256" key="2">
    <source>
        <dbReference type="ARBA" id="ARBA00022670"/>
    </source>
</evidence>
<dbReference type="GO" id="GO:0008234">
    <property type="term" value="F:cysteine-type peptidase activity"/>
    <property type="evidence" value="ECO:0007669"/>
    <property type="project" value="UniProtKB-KW"/>
</dbReference>
<feature type="signal peptide" evidence="8">
    <location>
        <begin position="1"/>
        <end position="30"/>
    </location>
</feature>
<keyword evidence="8" id="KW-0732">Signal</keyword>
<dbReference type="OrthoDB" id="514320at2"/>
<evidence type="ECO:0000256" key="4">
    <source>
        <dbReference type="ARBA" id="ARBA00022801"/>
    </source>
</evidence>
<evidence type="ECO:0000313" key="10">
    <source>
        <dbReference type="EMBL" id="PKY65909.1"/>
    </source>
</evidence>
<dbReference type="EMBL" id="PKKJ01000010">
    <property type="protein sequence ID" value="PKY65909.1"/>
    <property type="molecule type" value="Genomic_DNA"/>
</dbReference>
<keyword evidence="2" id="KW-0645">Protease</keyword>
<dbReference type="RefSeq" id="WP_101628480.1">
    <property type="nucleotide sequence ID" value="NZ_PKKJ01000010.1"/>
</dbReference>
<feature type="domain" description="NlpC/P60" evidence="9">
    <location>
        <begin position="538"/>
        <end position="677"/>
    </location>
</feature>
<dbReference type="InterPro" id="IPR036366">
    <property type="entry name" value="PGBDSf"/>
</dbReference>
<evidence type="ECO:0000256" key="8">
    <source>
        <dbReference type="SAM" id="SignalP"/>
    </source>
</evidence>
<organism evidence="10 11">
    <name type="scientific">Schaalia turicensis</name>
    <dbReference type="NCBI Taxonomy" id="131111"/>
    <lineage>
        <taxon>Bacteria</taxon>
        <taxon>Bacillati</taxon>
        <taxon>Actinomycetota</taxon>
        <taxon>Actinomycetes</taxon>
        <taxon>Actinomycetales</taxon>
        <taxon>Actinomycetaceae</taxon>
        <taxon>Schaalia</taxon>
    </lineage>
</organism>
<dbReference type="InterPro" id="IPR002477">
    <property type="entry name" value="Peptidoglycan-bd-like"/>
</dbReference>
<evidence type="ECO:0000256" key="6">
    <source>
        <dbReference type="PROSITE-ProRule" id="PRU00591"/>
    </source>
</evidence>
<keyword evidence="3" id="KW-0677">Repeat</keyword>
<dbReference type="AlphaFoldDB" id="A0A2I1I480"/>
<dbReference type="InterPro" id="IPR051794">
    <property type="entry name" value="PG_Endopeptidase_C40"/>
</dbReference>
<dbReference type="PROSITE" id="PS51935">
    <property type="entry name" value="NLPC_P60"/>
    <property type="match status" value="1"/>
</dbReference>
<dbReference type="Pfam" id="PF01471">
    <property type="entry name" value="PG_binding_1"/>
    <property type="match status" value="1"/>
</dbReference>
<keyword evidence="4" id="KW-0378">Hydrolase</keyword>
<keyword evidence="5" id="KW-0788">Thiol protease</keyword>
<dbReference type="InterPro" id="IPR038765">
    <property type="entry name" value="Papain-like_cys_pep_sf"/>
</dbReference>
<dbReference type="SUPFAM" id="SSF54001">
    <property type="entry name" value="Cysteine proteinases"/>
    <property type="match status" value="1"/>
</dbReference>
<dbReference type="Gene3D" id="2.10.270.10">
    <property type="entry name" value="Cholin Binding"/>
    <property type="match status" value="5"/>
</dbReference>
<dbReference type="SUPFAM" id="SSF47090">
    <property type="entry name" value="PGBD-like"/>
    <property type="match status" value="1"/>
</dbReference>
<dbReference type="Proteomes" id="UP000234545">
    <property type="component" value="Unassembled WGS sequence"/>
</dbReference>
<feature type="repeat" description="Cell wall-binding" evidence="6">
    <location>
        <begin position="106"/>
        <end position="125"/>
    </location>
</feature>
<dbReference type="InterPro" id="IPR000064">
    <property type="entry name" value="NLP_P60_dom"/>
</dbReference>
<evidence type="ECO:0000256" key="1">
    <source>
        <dbReference type="ARBA" id="ARBA00007074"/>
    </source>
</evidence>
<comment type="caution">
    <text evidence="10">The sequence shown here is derived from an EMBL/GenBank/DDBJ whole genome shotgun (WGS) entry which is preliminary data.</text>
</comment>
<feature type="chain" id="PRO_5039224504" description="NlpC/P60 domain-containing protein" evidence="8">
    <location>
        <begin position="31"/>
        <end position="677"/>
    </location>
</feature>
<reference evidence="10 11" key="1">
    <citation type="submission" date="2017-12" db="EMBL/GenBank/DDBJ databases">
        <title>Phylogenetic diversity of female urinary microbiome.</title>
        <authorList>
            <person name="Thomas-White K."/>
            <person name="Wolfe A.J."/>
        </authorList>
    </citation>
    <scope>NUCLEOTIDE SEQUENCE [LARGE SCALE GENOMIC DNA]</scope>
    <source>
        <strain evidence="10 11">UMB0250</strain>
    </source>
</reference>
<feature type="compositionally biased region" description="Polar residues" evidence="7">
    <location>
        <begin position="40"/>
        <end position="57"/>
    </location>
</feature>
<protein>
    <recommendedName>
        <fullName evidence="9">NlpC/P60 domain-containing protein</fullName>
    </recommendedName>
</protein>
<evidence type="ECO:0000256" key="3">
    <source>
        <dbReference type="ARBA" id="ARBA00022737"/>
    </source>
</evidence>
<dbReference type="Gene3D" id="3.90.1720.10">
    <property type="entry name" value="endopeptidase domain like (from Nostoc punctiforme)"/>
    <property type="match status" value="1"/>
</dbReference>
<dbReference type="InterPro" id="IPR036365">
    <property type="entry name" value="PGBD-like_sf"/>
</dbReference>
<evidence type="ECO:0000256" key="5">
    <source>
        <dbReference type="ARBA" id="ARBA00022807"/>
    </source>
</evidence>
<proteinExistence type="inferred from homology"/>
<accession>A0A2I1I480</accession>
<dbReference type="Pfam" id="PF00877">
    <property type="entry name" value="NLPC_P60"/>
    <property type="match status" value="1"/>
</dbReference>
<dbReference type="Gene3D" id="1.10.101.10">
    <property type="entry name" value="PGBD-like superfamily/PGBD"/>
    <property type="match status" value="1"/>
</dbReference>
<feature type="region of interest" description="Disordered" evidence="7">
    <location>
        <begin position="38"/>
        <end position="85"/>
    </location>
</feature>
<dbReference type="PROSITE" id="PS51170">
    <property type="entry name" value="CW"/>
    <property type="match status" value="1"/>
</dbReference>
<dbReference type="SUPFAM" id="SSF69360">
    <property type="entry name" value="Cell wall binding repeat"/>
    <property type="match status" value="3"/>
</dbReference>
<dbReference type="PANTHER" id="PTHR47359:SF3">
    <property type="entry name" value="NLP_P60 DOMAIN-CONTAINING PROTEIN-RELATED"/>
    <property type="match status" value="1"/>
</dbReference>
<dbReference type="InterPro" id="IPR018337">
    <property type="entry name" value="Cell_wall/Cho-bd_repeat"/>
</dbReference>